<dbReference type="GeneID" id="111364540"/>
<keyword evidence="1" id="KW-0472">Membrane</keyword>
<dbReference type="AlphaFoldDB" id="A0A9J7EW31"/>
<organism evidence="2 3">
    <name type="scientific">Spodoptera litura</name>
    <name type="common">Asian cotton leafworm</name>
    <dbReference type="NCBI Taxonomy" id="69820"/>
    <lineage>
        <taxon>Eukaryota</taxon>
        <taxon>Metazoa</taxon>
        <taxon>Ecdysozoa</taxon>
        <taxon>Arthropoda</taxon>
        <taxon>Hexapoda</taxon>
        <taxon>Insecta</taxon>
        <taxon>Pterygota</taxon>
        <taxon>Neoptera</taxon>
        <taxon>Endopterygota</taxon>
        <taxon>Lepidoptera</taxon>
        <taxon>Glossata</taxon>
        <taxon>Ditrysia</taxon>
        <taxon>Noctuoidea</taxon>
        <taxon>Noctuidae</taxon>
        <taxon>Amphipyrinae</taxon>
        <taxon>Spodoptera</taxon>
    </lineage>
</organism>
<proteinExistence type="predicted"/>
<accession>A0A9J7EW31</accession>
<dbReference type="RefSeq" id="XP_022837214.1">
    <property type="nucleotide sequence ID" value="XM_022981446.1"/>
</dbReference>
<dbReference type="OrthoDB" id="7489104at2759"/>
<reference evidence="3" key="1">
    <citation type="submission" date="2025-08" db="UniProtKB">
        <authorList>
            <consortium name="RefSeq"/>
        </authorList>
    </citation>
    <scope>IDENTIFICATION</scope>
    <source>
        <strain evidence="3">Ishihara</strain>
        <tissue evidence="3">Whole body</tissue>
    </source>
</reference>
<sequence length="123" mass="14524">MLAFQTKDEYVYAFFKFMPDIDNLPSARKLYKRLDCLIKFYIGLAALSIVWMLGYLTDPINTMFAVAIILDLIETDYNFIKFKVLEEKVCCNNERQRDELQQLQNLLEDNPLRFNILADIRLA</sequence>
<keyword evidence="1" id="KW-1133">Transmembrane helix</keyword>
<dbReference type="KEGG" id="sliu:111364540"/>
<keyword evidence="2" id="KW-1185">Reference proteome</keyword>
<gene>
    <name evidence="3" type="primary">LOC111364540</name>
</gene>
<keyword evidence="1" id="KW-0812">Transmembrane</keyword>
<protein>
    <submittedName>
        <fullName evidence="3">Uncharacterized protein LOC111364540</fullName>
    </submittedName>
</protein>
<dbReference type="Proteomes" id="UP000301870">
    <property type="component" value="Chromosome 5"/>
</dbReference>
<evidence type="ECO:0000313" key="3">
    <source>
        <dbReference type="RefSeq" id="XP_022837214.1"/>
    </source>
</evidence>
<evidence type="ECO:0000313" key="2">
    <source>
        <dbReference type="Proteomes" id="UP000301870"/>
    </source>
</evidence>
<name>A0A9J7EW31_SPOLT</name>
<feature type="transmembrane region" description="Helical" evidence="1">
    <location>
        <begin position="36"/>
        <end position="56"/>
    </location>
</feature>
<evidence type="ECO:0000256" key="1">
    <source>
        <dbReference type="SAM" id="Phobius"/>
    </source>
</evidence>